<organism evidence="10 11">
    <name type="scientific">Owenia fusiformis</name>
    <name type="common">Polychaete worm</name>
    <dbReference type="NCBI Taxonomy" id="6347"/>
    <lineage>
        <taxon>Eukaryota</taxon>
        <taxon>Metazoa</taxon>
        <taxon>Spiralia</taxon>
        <taxon>Lophotrochozoa</taxon>
        <taxon>Annelida</taxon>
        <taxon>Polychaeta</taxon>
        <taxon>Sedentaria</taxon>
        <taxon>Canalipalpata</taxon>
        <taxon>Sabellida</taxon>
        <taxon>Oweniida</taxon>
        <taxon>Oweniidae</taxon>
        <taxon>Owenia</taxon>
    </lineage>
</organism>
<evidence type="ECO:0000313" key="11">
    <source>
        <dbReference type="Proteomes" id="UP000749559"/>
    </source>
</evidence>
<dbReference type="Gene3D" id="3.40.50.300">
    <property type="entry name" value="P-loop containing nucleotide triphosphate hydrolases"/>
    <property type="match status" value="1"/>
</dbReference>
<dbReference type="OrthoDB" id="10019582at2759"/>
<proteinExistence type="inferred from homology"/>
<keyword evidence="8" id="KW-0472">Membrane</keyword>
<name>A0A8J1T6V3_OWEFU</name>
<gene>
    <name evidence="10" type="ORF">OFUS_LOCUS10709</name>
</gene>
<evidence type="ECO:0000313" key="10">
    <source>
        <dbReference type="EMBL" id="CAH1784531.1"/>
    </source>
</evidence>
<keyword evidence="3" id="KW-0808">Transferase</keyword>
<comment type="similarity">
    <text evidence="2">Belongs to the sulfotransferase 3 family.</text>
</comment>
<keyword evidence="4" id="KW-0812">Transmembrane</keyword>
<evidence type="ECO:0000256" key="4">
    <source>
        <dbReference type="ARBA" id="ARBA00022692"/>
    </source>
</evidence>
<dbReference type="GO" id="GO:0000139">
    <property type="term" value="C:Golgi membrane"/>
    <property type="evidence" value="ECO:0007669"/>
    <property type="project" value="UniProtKB-SubCell"/>
</dbReference>
<evidence type="ECO:0000256" key="9">
    <source>
        <dbReference type="ARBA" id="ARBA00023180"/>
    </source>
</evidence>
<dbReference type="InterPro" id="IPR007734">
    <property type="entry name" value="Heparan_SO4_2-O-STrfase"/>
</dbReference>
<keyword evidence="11" id="KW-1185">Reference proteome</keyword>
<evidence type="ECO:0000256" key="3">
    <source>
        <dbReference type="ARBA" id="ARBA00022679"/>
    </source>
</evidence>
<reference evidence="10" key="1">
    <citation type="submission" date="2022-03" db="EMBL/GenBank/DDBJ databases">
        <authorList>
            <person name="Martin C."/>
        </authorList>
    </citation>
    <scope>NUCLEOTIDE SEQUENCE</scope>
</reference>
<evidence type="ECO:0000256" key="1">
    <source>
        <dbReference type="ARBA" id="ARBA00004323"/>
    </source>
</evidence>
<dbReference type="PANTHER" id="PTHR12129:SF15">
    <property type="entry name" value="URONYL 2-SULFOTRANSFERASE"/>
    <property type="match status" value="1"/>
</dbReference>
<evidence type="ECO:0000256" key="2">
    <source>
        <dbReference type="ARBA" id="ARBA00010569"/>
    </source>
</evidence>
<dbReference type="GO" id="GO:0008146">
    <property type="term" value="F:sulfotransferase activity"/>
    <property type="evidence" value="ECO:0007669"/>
    <property type="project" value="InterPro"/>
</dbReference>
<dbReference type="Pfam" id="PF03567">
    <property type="entry name" value="Sulfotransfer_2"/>
    <property type="match status" value="1"/>
</dbReference>
<dbReference type="EMBL" id="CAIIXF020000005">
    <property type="protein sequence ID" value="CAH1784531.1"/>
    <property type="molecule type" value="Genomic_DNA"/>
</dbReference>
<evidence type="ECO:0000256" key="8">
    <source>
        <dbReference type="ARBA" id="ARBA00023136"/>
    </source>
</evidence>
<sequence length="328" mass="38674">MNTRRCIQHVTCFLLFTAVTIFISKYTMNHTKANFDARISSTRYRRGRLRGYVYERFPGKDNSILYYTRHPKCGSTTVMSYIATLARQNDFSVIRIDNNKQIGGPADKNSCYVKANECTSFKQYHQIEKKVHKVQRPAVIMRHYGYFDFRHMNLKQPLMIDILRDPVERAISYYYYRQQVFRHEDITSMVSIDTCMKATSYNVYDCHLVSSVASTPYVTWFSPPQLLPDLNRALNIIDKEYEFIGVLEQLDKSLRILEHLMPRYFHGIEEVMKNTTIWRNLGGLKKQANVTLCRETLRALNLALAGDYEIYHFVVQKMFYYAKLFNVK</sequence>
<dbReference type="Proteomes" id="UP000749559">
    <property type="component" value="Unassembled WGS sequence"/>
</dbReference>
<evidence type="ECO:0000256" key="5">
    <source>
        <dbReference type="ARBA" id="ARBA00022968"/>
    </source>
</evidence>
<comment type="caution">
    <text evidence="10">The sequence shown here is derived from an EMBL/GenBank/DDBJ whole genome shotgun (WGS) entry which is preliminary data.</text>
</comment>
<dbReference type="InterPro" id="IPR027417">
    <property type="entry name" value="P-loop_NTPase"/>
</dbReference>
<keyword evidence="6" id="KW-1133">Transmembrane helix</keyword>
<keyword evidence="9" id="KW-0325">Glycoprotein</keyword>
<protein>
    <submittedName>
        <fullName evidence="10">Uncharacterized protein</fullName>
    </submittedName>
</protein>
<keyword evidence="7" id="KW-0333">Golgi apparatus</keyword>
<dbReference type="PANTHER" id="PTHR12129">
    <property type="entry name" value="HEPARAN SULFATE 2-O-SULFOTRANSFERASE"/>
    <property type="match status" value="1"/>
</dbReference>
<dbReference type="InterPro" id="IPR005331">
    <property type="entry name" value="Sulfotransferase"/>
</dbReference>
<evidence type="ECO:0000256" key="6">
    <source>
        <dbReference type="ARBA" id="ARBA00022989"/>
    </source>
</evidence>
<evidence type="ECO:0000256" key="7">
    <source>
        <dbReference type="ARBA" id="ARBA00023034"/>
    </source>
</evidence>
<keyword evidence="5" id="KW-0735">Signal-anchor</keyword>
<dbReference type="AlphaFoldDB" id="A0A8J1T6V3"/>
<comment type="subcellular location">
    <subcellularLocation>
        <location evidence="1">Golgi apparatus membrane</location>
        <topology evidence="1">Single-pass type II membrane protein</topology>
    </subcellularLocation>
</comment>
<dbReference type="SUPFAM" id="SSF52540">
    <property type="entry name" value="P-loop containing nucleoside triphosphate hydrolases"/>
    <property type="match status" value="1"/>
</dbReference>
<accession>A0A8J1T6V3</accession>